<name>A0ABD1QZG8_9LAMI</name>
<comment type="caution">
    <text evidence="2">The sequence shown here is derived from an EMBL/GenBank/DDBJ whole genome shotgun (WGS) entry which is preliminary data.</text>
</comment>
<protein>
    <submittedName>
        <fullName evidence="2">Acyl-CoA N-acyltransferases (NAT) superfamily protein</fullName>
    </submittedName>
</protein>
<evidence type="ECO:0000313" key="3">
    <source>
        <dbReference type="Proteomes" id="UP001604336"/>
    </source>
</evidence>
<reference evidence="3" key="1">
    <citation type="submission" date="2024-07" db="EMBL/GenBank/DDBJ databases">
        <title>Two chromosome-level genome assemblies of Korean endemic species Abeliophyllum distichum and Forsythia ovata (Oleaceae).</title>
        <authorList>
            <person name="Jang H."/>
        </authorList>
    </citation>
    <scope>NUCLEOTIDE SEQUENCE [LARGE SCALE GENOMIC DNA]</scope>
</reference>
<dbReference type="CDD" id="cd04301">
    <property type="entry name" value="NAT_SF"/>
    <property type="match status" value="1"/>
</dbReference>
<organism evidence="2 3">
    <name type="scientific">Abeliophyllum distichum</name>
    <dbReference type="NCBI Taxonomy" id="126358"/>
    <lineage>
        <taxon>Eukaryota</taxon>
        <taxon>Viridiplantae</taxon>
        <taxon>Streptophyta</taxon>
        <taxon>Embryophyta</taxon>
        <taxon>Tracheophyta</taxon>
        <taxon>Spermatophyta</taxon>
        <taxon>Magnoliopsida</taxon>
        <taxon>eudicotyledons</taxon>
        <taxon>Gunneridae</taxon>
        <taxon>Pentapetalae</taxon>
        <taxon>asterids</taxon>
        <taxon>lamiids</taxon>
        <taxon>Lamiales</taxon>
        <taxon>Oleaceae</taxon>
        <taxon>Forsythieae</taxon>
        <taxon>Abeliophyllum</taxon>
    </lineage>
</organism>
<dbReference type="AlphaFoldDB" id="A0ABD1QZG8"/>
<dbReference type="EMBL" id="JBFOLK010000010">
    <property type="protein sequence ID" value="KAL2480339.1"/>
    <property type="molecule type" value="Genomic_DNA"/>
</dbReference>
<sequence>MLTFSRSSRYGYRIYSNFHRNPSSGTMINTNSIPARSESELSKEIRKLSTHHIETFRQPHIKFDTLQPIDEGTIHENRVEFGQFVAREAYLDEEYWTAAWLRAESRWEDRENDRYADNYKRKFAEQAFNEMKKRCRAQLGEKCACIVTVKKGDRNVKKTVLKSVVGTLDLSIRYLPHGQTFPGELVKTPFFCLVDRKGSSRYGYIANLCIAKSARRQGIASSMLQFAIMSAKQQGADKVFVHVHRHNIPAQGLYQKMGFEVIEAANSPISGDETYLLCCEVSNY</sequence>
<evidence type="ECO:0000313" key="2">
    <source>
        <dbReference type="EMBL" id="KAL2480339.1"/>
    </source>
</evidence>
<dbReference type="InterPro" id="IPR000182">
    <property type="entry name" value="GNAT_dom"/>
</dbReference>
<gene>
    <name evidence="2" type="ORF">Adt_33305</name>
</gene>
<dbReference type="PANTHER" id="PTHR47426">
    <property type="entry name" value="ACYL-COA N-ACYLTRANSFERASES (NAT) SUPERFAMILY PROTEIN"/>
    <property type="match status" value="1"/>
</dbReference>
<accession>A0ABD1QZG8</accession>
<dbReference type="Proteomes" id="UP001604336">
    <property type="component" value="Unassembled WGS sequence"/>
</dbReference>
<keyword evidence="3" id="KW-1185">Reference proteome</keyword>
<dbReference type="Pfam" id="PF00583">
    <property type="entry name" value="Acetyltransf_1"/>
    <property type="match status" value="1"/>
</dbReference>
<evidence type="ECO:0000259" key="1">
    <source>
        <dbReference type="PROSITE" id="PS51186"/>
    </source>
</evidence>
<dbReference type="SUPFAM" id="SSF55729">
    <property type="entry name" value="Acyl-CoA N-acyltransferases (Nat)"/>
    <property type="match status" value="1"/>
</dbReference>
<feature type="domain" description="N-acetyltransferase" evidence="1">
    <location>
        <begin position="201"/>
        <end position="282"/>
    </location>
</feature>
<dbReference type="InterPro" id="IPR016181">
    <property type="entry name" value="Acyl_CoA_acyltransferase"/>
</dbReference>
<dbReference type="Gene3D" id="3.40.630.30">
    <property type="match status" value="1"/>
</dbReference>
<dbReference type="PROSITE" id="PS51186">
    <property type="entry name" value="GNAT"/>
    <property type="match status" value="1"/>
</dbReference>
<dbReference type="PANTHER" id="PTHR47426:SF3">
    <property type="entry name" value="GCN5-RELATED N-ACETYLTRANSFERASE 6, CHLOROPLASTIC"/>
    <property type="match status" value="1"/>
</dbReference>
<proteinExistence type="predicted"/>